<feature type="region of interest" description="Disordered" evidence="1">
    <location>
        <begin position="1"/>
        <end position="32"/>
    </location>
</feature>
<reference evidence="2 3" key="2">
    <citation type="journal article" date="2019" name="G3 (Bethesda)">
        <title>Hybrid Assembly of the Genome of the Entomopathogenic Nematode Steinernema carpocapsae Identifies the X-Chromosome.</title>
        <authorList>
            <person name="Serra L."/>
            <person name="Macchietto M."/>
            <person name="Macias-Munoz A."/>
            <person name="McGill C.J."/>
            <person name="Rodriguez I.M."/>
            <person name="Rodriguez B."/>
            <person name="Murad R."/>
            <person name="Mortazavi A."/>
        </authorList>
    </citation>
    <scope>NUCLEOTIDE SEQUENCE [LARGE SCALE GENOMIC DNA]</scope>
    <source>
        <strain evidence="2 3">ALL</strain>
    </source>
</reference>
<sequence length="89" mass="9321">MQPACRSQLPAQIGDRSLSAPVAPASSVPARPRPLRVQWVPSEAQLIIQRCSDSASASLFSSPLASSPPRCTDSPSGAIQINPGRHSFA</sequence>
<dbReference type="EMBL" id="AZBU02000002">
    <property type="protein sequence ID" value="TKR93869.1"/>
    <property type="molecule type" value="Genomic_DNA"/>
</dbReference>
<protein>
    <submittedName>
        <fullName evidence="2">Uncharacterized protein</fullName>
    </submittedName>
</protein>
<keyword evidence="3" id="KW-1185">Reference proteome</keyword>
<evidence type="ECO:0000313" key="2">
    <source>
        <dbReference type="EMBL" id="TKR93869.1"/>
    </source>
</evidence>
<comment type="caution">
    <text evidence="2">The sequence shown here is derived from an EMBL/GenBank/DDBJ whole genome shotgun (WGS) entry which is preliminary data.</text>
</comment>
<evidence type="ECO:0000313" key="3">
    <source>
        <dbReference type="Proteomes" id="UP000298663"/>
    </source>
</evidence>
<feature type="compositionally biased region" description="Low complexity" evidence="1">
    <location>
        <begin position="16"/>
        <end position="30"/>
    </location>
</feature>
<dbReference type="AlphaFoldDB" id="A0A4U5PBW0"/>
<gene>
    <name evidence="2" type="ORF">L596_008244</name>
</gene>
<proteinExistence type="predicted"/>
<accession>A0A4U5PBW0</accession>
<evidence type="ECO:0000256" key="1">
    <source>
        <dbReference type="SAM" id="MobiDB-lite"/>
    </source>
</evidence>
<dbReference type="Proteomes" id="UP000298663">
    <property type="component" value="Unassembled WGS sequence"/>
</dbReference>
<feature type="region of interest" description="Disordered" evidence="1">
    <location>
        <begin position="62"/>
        <end position="89"/>
    </location>
</feature>
<organism evidence="2 3">
    <name type="scientific">Steinernema carpocapsae</name>
    <name type="common">Entomopathogenic nematode</name>
    <dbReference type="NCBI Taxonomy" id="34508"/>
    <lineage>
        <taxon>Eukaryota</taxon>
        <taxon>Metazoa</taxon>
        <taxon>Ecdysozoa</taxon>
        <taxon>Nematoda</taxon>
        <taxon>Chromadorea</taxon>
        <taxon>Rhabditida</taxon>
        <taxon>Tylenchina</taxon>
        <taxon>Panagrolaimomorpha</taxon>
        <taxon>Strongyloidoidea</taxon>
        <taxon>Steinernematidae</taxon>
        <taxon>Steinernema</taxon>
    </lineage>
</organism>
<name>A0A4U5PBW0_STECR</name>
<reference evidence="2 3" key="1">
    <citation type="journal article" date="2015" name="Genome Biol.">
        <title>Comparative genomics of Steinernema reveals deeply conserved gene regulatory networks.</title>
        <authorList>
            <person name="Dillman A.R."/>
            <person name="Macchietto M."/>
            <person name="Porter C.F."/>
            <person name="Rogers A."/>
            <person name="Williams B."/>
            <person name="Antoshechkin I."/>
            <person name="Lee M.M."/>
            <person name="Goodwin Z."/>
            <person name="Lu X."/>
            <person name="Lewis E.E."/>
            <person name="Goodrich-Blair H."/>
            <person name="Stock S.P."/>
            <person name="Adams B.J."/>
            <person name="Sternberg P.W."/>
            <person name="Mortazavi A."/>
        </authorList>
    </citation>
    <scope>NUCLEOTIDE SEQUENCE [LARGE SCALE GENOMIC DNA]</scope>
    <source>
        <strain evidence="2 3">ALL</strain>
    </source>
</reference>